<name>Q4U936_THEAN</name>
<evidence type="ECO:0000313" key="1">
    <source>
        <dbReference type="EMBL" id="CAI76667.1"/>
    </source>
</evidence>
<dbReference type="OrthoDB" id="366006at2759"/>
<dbReference type="AlphaFoldDB" id="Q4U936"/>
<sequence>MFRFHEKLKQLINQQVDINNVKKSIDSIVSEVLSEYDSQVMQSKDNFKTDKVTDKIYSQMKSRLVKNIQQYLYMFNQDLIINIISESLKGHEQDLKKLKVTPSLDEDLSNLITKYDNKYCKDVKKVKYSVLDNYRLYEAVTKSLRFDMILNLRDYSNRIMENMIRAGNYYHTFSIMDGIRFMPSENIIGAMKKLISKINIPLNIRIAYLSPTAFGFSNLFK</sequence>
<dbReference type="EMBL" id="CR940353">
    <property type="protein sequence ID" value="CAI76667.1"/>
    <property type="molecule type" value="Genomic_DNA"/>
</dbReference>
<evidence type="ECO:0000313" key="2">
    <source>
        <dbReference type="Proteomes" id="UP000001950"/>
    </source>
</evidence>
<dbReference type="OMA" id="RIMENMI"/>
<dbReference type="Proteomes" id="UP000001950">
    <property type="component" value="Chromosome 4"/>
</dbReference>
<protein>
    <submittedName>
        <fullName evidence="1">Uncharacterized protein</fullName>
    </submittedName>
</protein>
<dbReference type="InParanoid" id="Q4U936"/>
<dbReference type="KEGG" id="tan:TA10685"/>
<dbReference type="VEuPathDB" id="PiroplasmaDB:TA10685"/>
<dbReference type="eggNOG" id="ENOG502QXKP">
    <property type="taxonomic scope" value="Eukaryota"/>
</dbReference>
<keyword evidence="2" id="KW-1185">Reference proteome</keyword>
<dbReference type="GeneID" id="3862643"/>
<dbReference type="RefSeq" id="XP_953292.1">
    <property type="nucleotide sequence ID" value="XM_948199.1"/>
</dbReference>
<gene>
    <name evidence="1" type="ORF">TA10685</name>
</gene>
<reference evidence="1 2" key="1">
    <citation type="journal article" date="2005" name="Science">
        <title>Genome of the host-cell transforming parasite Theileria annulata compared with T. parva.</title>
        <authorList>
            <person name="Pain A."/>
            <person name="Renauld H."/>
            <person name="Berriman M."/>
            <person name="Murphy L."/>
            <person name="Yeats C.A."/>
            <person name="Weir W."/>
            <person name="Kerhornou A."/>
            <person name="Aslett M."/>
            <person name="Bishop R."/>
            <person name="Bouchier C."/>
            <person name="Cochet M."/>
            <person name="Coulson R.M.R."/>
            <person name="Cronin A."/>
            <person name="de Villiers E.P."/>
            <person name="Fraser A."/>
            <person name="Fosker N."/>
            <person name="Gardner M."/>
            <person name="Goble A."/>
            <person name="Griffiths-Jones S."/>
            <person name="Harris D.E."/>
            <person name="Katzer F."/>
            <person name="Larke N."/>
            <person name="Lord A."/>
            <person name="Maser P."/>
            <person name="McKellar S."/>
            <person name="Mooney P."/>
            <person name="Morton F."/>
            <person name="Nene V."/>
            <person name="O'Neil S."/>
            <person name="Price C."/>
            <person name="Quail M.A."/>
            <person name="Rabbinowitsch E."/>
            <person name="Rawlings N.D."/>
            <person name="Rutter S."/>
            <person name="Saunders D."/>
            <person name="Seeger K."/>
            <person name="Shah T."/>
            <person name="Squares R."/>
            <person name="Squares S."/>
            <person name="Tivey A."/>
            <person name="Walker A.R."/>
            <person name="Woodward J."/>
            <person name="Dobbelaere D.A.E."/>
            <person name="Langsley G."/>
            <person name="Rajandream M.A."/>
            <person name="McKeever D."/>
            <person name="Shiels B."/>
            <person name="Tait A."/>
            <person name="Barrell B.G."/>
            <person name="Hall N."/>
        </authorList>
    </citation>
    <scope>NUCLEOTIDE SEQUENCE [LARGE SCALE GENOMIC DNA]</scope>
    <source>
        <strain evidence="2">Ankara</strain>
    </source>
</reference>
<proteinExistence type="predicted"/>
<organism evidence="1 2">
    <name type="scientific">Theileria annulata</name>
    <dbReference type="NCBI Taxonomy" id="5874"/>
    <lineage>
        <taxon>Eukaryota</taxon>
        <taxon>Sar</taxon>
        <taxon>Alveolata</taxon>
        <taxon>Apicomplexa</taxon>
        <taxon>Aconoidasida</taxon>
        <taxon>Piroplasmida</taxon>
        <taxon>Theileriidae</taxon>
        <taxon>Theileria</taxon>
    </lineage>
</organism>
<accession>Q4U936</accession>